<dbReference type="Proteomes" id="UP001465755">
    <property type="component" value="Unassembled WGS sequence"/>
</dbReference>
<feature type="region of interest" description="Disordered" evidence="1">
    <location>
        <begin position="270"/>
        <end position="298"/>
    </location>
</feature>
<dbReference type="Pfam" id="PF11016">
    <property type="entry name" value="DUF2854"/>
    <property type="match status" value="1"/>
</dbReference>
<protein>
    <recommendedName>
        <fullName evidence="5">Thylakoid membrane protein</fullName>
    </recommendedName>
</protein>
<feature type="transmembrane region" description="Helical" evidence="2">
    <location>
        <begin position="116"/>
        <end position="137"/>
    </location>
</feature>
<dbReference type="EMBL" id="JALJOQ010000317">
    <property type="protein sequence ID" value="KAK9785104.1"/>
    <property type="molecule type" value="Genomic_DNA"/>
</dbReference>
<comment type="caution">
    <text evidence="3">The sequence shown here is derived from an EMBL/GenBank/DDBJ whole genome shotgun (WGS) entry which is preliminary data.</text>
</comment>
<feature type="transmembrane region" description="Helical" evidence="2">
    <location>
        <begin position="91"/>
        <end position="110"/>
    </location>
</feature>
<dbReference type="PANTHER" id="PTHR35551">
    <property type="match status" value="1"/>
</dbReference>
<keyword evidence="2" id="KW-0472">Membrane</keyword>
<evidence type="ECO:0000256" key="1">
    <source>
        <dbReference type="SAM" id="MobiDB-lite"/>
    </source>
</evidence>
<dbReference type="InterPro" id="IPR021275">
    <property type="entry name" value="DUF2854"/>
</dbReference>
<evidence type="ECO:0000256" key="2">
    <source>
        <dbReference type="SAM" id="Phobius"/>
    </source>
</evidence>
<gene>
    <name evidence="3" type="ORF">WJX73_003777</name>
</gene>
<sequence>MLGIARPCSGKQASQQVLAPCVSHPLATRAALVSHCRTLSPSQRAPHRLGRELLRHRELRGGGCTARAAAGGEQYVDLKEFRIEQISFGKILTPVGVVLLSYGFASYFNLLPSTPLSAIIVVTGFPLTLLGFALSYAQLEPVPCRSTQSAIDARESQMTDIQRQVREDVTRYRYGDEQHLDEALARVFMFGRPSGIPRRLSPRLKGVREELLDGRYTLVLEFQTRKDMTKDMWDTRVDKIQTFFGPGIAAEVNHGDKGAVDVVLKCDGSGQGRGGPAQKDVLMPLVPGGKARQQKQAQ</sequence>
<evidence type="ECO:0008006" key="5">
    <source>
        <dbReference type="Google" id="ProtNLM"/>
    </source>
</evidence>
<accession>A0AAW1NN95</accession>
<organism evidence="3 4">
    <name type="scientific">Symbiochloris irregularis</name>
    <dbReference type="NCBI Taxonomy" id="706552"/>
    <lineage>
        <taxon>Eukaryota</taxon>
        <taxon>Viridiplantae</taxon>
        <taxon>Chlorophyta</taxon>
        <taxon>core chlorophytes</taxon>
        <taxon>Trebouxiophyceae</taxon>
        <taxon>Trebouxiales</taxon>
        <taxon>Trebouxiaceae</taxon>
        <taxon>Symbiochloris</taxon>
    </lineage>
</organism>
<keyword evidence="2" id="KW-1133">Transmembrane helix</keyword>
<proteinExistence type="predicted"/>
<keyword evidence="2" id="KW-0812">Transmembrane</keyword>
<dbReference type="PANTHER" id="PTHR35551:SF1">
    <property type="entry name" value="ACCLIMATION OF PHOTOSYNTHESIS TO ENVIRONMENT"/>
    <property type="match status" value="1"/>
</dbReference>
<name>A0AAW1NN95_9CHLO</name>
<dbReference type="AlphaFoldDB" id="A0AAW1NN95"/>
<evidence type="ECO:0000313" key="4">
    <source>
        <dbReference type="Proteomes" id="UP001465755"/>
    </source>
</evidence>
<evidence type="ECO:0000313" key="3">
    <source>
        <dbReference type="EMBL" id="KAK9785104.1"/>
    </source>
</evidence>
<keyword evidence="4" id="KW-1185">Reference proteome</keyword>
<reference evidence="3 4" key="1">
    <citation type="journal article" date="2024" name="Nat. Commun.">
        <title>Phylogenomics reveals the evolutionary origins of lichenization in chlorophyte algae.</title>
        <authorList>
            <person name="Puginier C."/>
            <person name="Libourel C."/>
            <person name="Otte J."/>
            <person name="Skaloud P."/>
            <person name="Haon M."/>
            <person name="Grisel S."/>
            <person name="Petersen M."/>
            <person name="Berrin J.G."/>
            <person name="Delaux P.M."/>
            <person name="Dal Grande F."/>
            <person name="Keller J."/>
        </authorList>
    </citation>
    <scope>NUCLEOTIDE SEQUENCE [LARGE SCALE GENOMIC DNA]</scope>
    <source>
        <strain evidence="3 4">SAG 2036</strain>
    </source>
</reference>